<dbReference type="RefSeq" id="WP_283223206.1">
    <property type="nucleotide sequence ID" value="NZ_JASGBH010000002.1"/>
</dbReference>
<feature type="region of interest" description="Disordered" evidence="1">
    <location>
        <begin position="1"/>
        <end position="35"/>
    </location>
</feature>
<protein>
    <submittedName>
        <fullName evidence="2">Uncharacterized protein</fullName>
    </submittedName>
</protein>
<proteinExistence type="predicted"/>
<dbReference type="Proteomes" id="UP001431902">
    <property type="component" value="Unassembled WGS sequence"/>
</dbReference>
<reference evidence="2" key="1">
    <citation type="submission" date="2023-05" db="EMBL/GenBank/DDBJ databases">
        <title>Limnohabitans sp. strain HM2-2 Genome sequencing and assembly.</title>
        <authorList>
            <person name="Jung Y."/>
        </authorList>
    </citation>
    <scope>NUCLEOTIDE SEQUENCE</scope>
    <source>
        <strain evidence="2">HM2-2</strain>
    </source>
</reference>
<name>A0ABT6X3V6_9BURK</name>
<gene>
    <name evidence="2" type="ORF">QLQ16_03005</name>
</gene>
<keyword evidence="3" id="KW-1185">Reference proteome</keyword>
<organism evidence="2 3">
    <name type="scientific">Limnohabitans lacus</name>
    <dbReference type="NCBI Taxonomy" id="3045173"/>
    <lineage>
        <taxon>Bacteria</taxon>
        <taxon>Pseudomonadati</taxon>
        <taxon>Pseudomonadota</taxon>
        <taxon>Betaproteobacteria</taxon>
        <taxon>Burkholderiales</taxon>
        <taxon>Comamonadaceae</taxon>
        <taxon>Limnohabitans</taxon>
    </lineage>
</organism>
<dbReference type="EMBL" id="JASGBH010000002">
    <property type="protein sequence ID" value="MDI9232796.1"/>
    <property type="molecule type" value="Genomic_DNA"/>
</dbReference>
<evidence type="ECO:0000256" key="1">
    <source>
        <dbReference type="SAM" id="MobiDB-lite"/>
    </source>
</evidence>
<sequence length="83" mass="8843">MIKPGLAPAGDLLSLASPRESKQREGEPDSPSLRWRSGHAALLGLNGVSRKLASLKHASPLIRSTLRYSPTHNGKEFGALSLS</sequence>
<accession>A0ABT6X3V6</accession>
<evidence type="ECO:0000313" key="2">
    <source>
        <dbReference type="EMBL" id="MDI9232796.1"/>
    </source>
</evidence>
<comment type="caution">
    <text evidence="2">The sequence shown here is derived from an EMBL/GenBank/DDBJ whole genome shotgun (WGS) entry which is preliminary data.</text>
</comment>
<evidence type="ECO:0000313" key="3">
    <source>
        <dbReference type="Proteomes" id="UP001431902"/>
    </source>
</evidence>